<dbReference type="GO" id="GO:0005524">
    <property type="term" value="F:ATP binding"/>
    <property type="evidence" value="ECO:0007669"/>
    <property type="project" value="UniProtKB-UniRule"/>
</dbReference>
<dbReference type="Pfam" id="PF01202">
    <property type="entry name" value="SKI"/>
    <property type="match status" value="1"/>
</dbReference>
<keyword evidence="7" id="KW-0460">Magnesium</keyword>
<keyword evidence="7" id="KW-0963">Cytoplasm</keyword>
<dbReference type="Gene3D" id="3.40.50.300">
    <property type="entry name" value="P-loop containing nucleotide triphosphate hydrolases"/>
    <property type="match status" value="1"/>
</dbReference>
<gene>
    <name evidence="7" type="primary">aroK</name>
    <name evidence="8" type="ORF">LY01_02912</name>
</gene>
<dbReference type="PANTHER" id="PTHR21087">
    <property type="entry name" value="SHIKIMATE KINASE"/>
    <property type="match status" value="1"/>
</dbReference>
<dbReference type="Proteomes" id="UP000239002">
    <property type="component" value="Unassembled WGS sequence"/>
</dbReference>
<reference evidence="8 9" key="1">
    <citation type="submission" date="2018-02" db="EMBL/GenBank/DDBJ databases">
        <title>Genomic Encyclopedia of Archaeal and Bacterial Type Strains, Phase II (KMG-II): from individual species to whole genera.</title>
        <authorList>
            <person name="Goeker M."/>
        </authorList>
    </citation>
    <scope>NUCLEOTIDE SEQUENCE [LARGE SCALE GENOMIC DNA]</scope>
    <source>
        <strain evidence="8 9">DSM 16809</strain>
    </source>
</reference>
<evidence type="ECO:0000256" key="6">
    <source>
        <dbReference type="ARBA" id="ARBA00023141"/>
    </source>
</evidence>
<comment type="caution">
    <text evidence="8">The sequence shown here is derived from an EMBL/GenBank/DDBJ whole genome shotgun (WGS) entry which is preliminary data.</text>
</comment>
<name>A0A2S6IF24_9FLAO</name>
<dbReference type="PANTHER" id="PTHR21087:SF16">
    <property type="entry name" value="SHIKIMATE KINASE 1, CHLOROPLASTIC"/>
    <property type="match status" value="1"/>
</dbReference>
<evidence type="ECO:0000256" key="7">
    <source>
        <dbReference type="HAMAP-Rule" id="MF_00109"/>
    </source>
</evidence>
<accession>A0A2S6IF24</accession>
<organism evidence="8 9">
    <name type="scientific">Nonlabens xylanidelens</name>
    <dbReference type="NCBI Taxonomy" id="191564"/>
    <lineage>
        <taxon>Bacteria</taxon>
        <taxon>Pseudomonadati</taxon>
        <taxon>Bacteroidota</taxon>
        <taxon>Flavobacteriia</taxon>
        <taxon>Flavobacteriales</taxon>
        <taxon>Flavobacteriaceae</taxon>
        <taxon>Nonlabens</taxon>
    </lineage>
</organism>
<keyword evidence="3 7" id="KW-0547">Nucleotide-binding</keyword>
<dbReference type="GO" id="GO:0004765">
    <property type="term" value="F:shikimate kinase activity"/>
    <property type="evidence" value="ECO:0007669"/>
    <property type="project" value="UniProtKB-UniRule"/>
</dbReference>
<comment type="subcellular location">
    <subcellularLocation>
        <location evidence="7">Cytoplasm</location>
    </subcellularLocation>
</comment>
<comment type="function">
    <text evidence="7">Catalyzes the specific phosphorylation of the 3-hydroxyl group of shikimic acid using ATP as a cosubstrate.</text>
</comment>
<comment type="pathway">
    <text evidence="7">Metabolic intermediate biosynthesis; chorismate biosynthesis; chorismate from D-erythrose 4-phosphate and phosphoenolpyruvate: step 5/7.</text>
</comment>
<dbReference type="EMBL" id="PTJE01000009">
    <property type="protein sequence ID" value="PPK92824.1"/>
    <property type="molecule type" value="Genomic_DNA"/>
</dbReference>
<feature type="binding site" evidence="7">
    <location>
        <position position="34"/>
    </location>
    <ligand>
        <name>substrate</name>
    </ligand>
</feature>
<evidence type="ECO:0000313" key="9">
    <source>
        <dbReference type="Proteomes" id="UP000239002"/>
    </source>
</evidence>
<dbReference type="InterPro" id="IPR027417">
    <property type="entry name" value="P-loop_NTPase"/>
</dbReference>
<evidence type="ECO:0000256" key="2">
    <source>
        <dbReference type="ARBA" id="ARBA00022679"/>
    </source>
</evidence>
<keyword evidence="4 7" id="KW-0418">Kinase</keyword>
<keyword evidence="6 7" id="KW-0057">Aromatic amino acid biosynthesis</keyword>
<dbReference type="GO" id="GO:0000287">
    <property type="term" value="F:magnesium ion binding"/>
    <property type="evidence" value="ECO:0007669"/>
    <property type="project" value="UniProtKB-UniRule"/>
</dbReference>
<proteinExistence type="inferred from homology"/>
<evidence type="ECO:0000256" key="4">
    <source>
        <dbReference type="ARBA" id="ARBA00022777"/>
    </source>
</evidence>
<comment type="subunit">
    <text evidence="7">Monomer.</text>
</comment>
<comment type="similarity">
    <text evidence="7">Belongs to the shikimate kinase family.</text>
</comment>
<dbReference type="HAMAP" id="MF_00109">
    <property type="entry name" value="Shikimate_kinase"/>
    <property type="match status" value="1"/>
</dbReference>
<feature type="binding site" evidence="7">
    <location>
        <position position="58"/>
    </location>
    <ligand>
        <name>substrate</name>
    </ligand>
</feature>
<comment type="cofactor">
    <cofactor evidence="7">
        <name>Mg(2+)</name>
        <dbReference type="ChEBI" id="CHEBI:18420"/>
    </cofactor>
    <text evidence="7">Binds 1 Mg(2+) ion per subunit.</text>
</comment>
<keyword evidence="2 7" id="KW-0808">Transferase</keyword>
<dbReference type="EC" id="2.7.1.71" evidence="7"/>
<feature type="binding site" evidence="7">
    <location>
        <begin position="12"/>
        <end position="17"/>
    </location>
    <ligand>
        <name>ATP</name>
        <dbReference type="ChEBI" id="CHEBI:30616"/>
    </ligand>
</feature>
<evidence type="ECO:0000256" key="1">
    <source>
        <dbReference type="ARBA" id="ARBA00022605"/>
    </source>
</evidence>
<dbReference type="InterPro" id="IPR000623">
    <property type="entry name" value="Shikimate_kinase/TSH1"/>
</dbReference>
<evidence type="ECO:0000256" key="5">
    <source>
        <dbReference type="ARBA" id="ARBA00022840"/>
    </source>
</evidence>
<dbReference type="InterPro" id="IPR031322">
    <property type="entry name" value="Shikimate/glucono_kinase"/>
</dbReference>
<dbReference type="UniPathway" id="UPA00053">
    <property type="reaction ID" value="UER00088"/>
</dbReference>
<keyword evidence="7" id="KW-0479">Metal-binding</keyword>
<evidence type="ECO:0000256" key="3">
    <source>
        <dbReference type="ARBA" id="ARBA00022741"/>
    </source>
</evidence>
<feature type="binding site" evidence="7">
    <location>
        <position position="145"/>
    </location>
    <ligand>
        <name>substrate</name>
    </ligand>
</feature>
<feature type="binding site" evidence="7">
    <location>
        <position position="122"/>
    </location>
    <ligand>
        <name>ATP</name>
        <dbReference type="ChEBI" id="CHEBI:30616"/>
    </ligand>
</feature>
<dbReference type="AlphaFoldDB" id="A0A2S6IF24"/>
<dbReference type="GO" id="GO:0009423">
    <property type="term" value="P:chorismate biosynthetic process"/>
    <property type="evidence" value="ECO:0007669"/>
    <property type="project" value="UniProtKB-UniRule"/>
</dbReference>
<keyword evidence="5 7" id="KW-0067">ATP-binding</keyword>
<keyword evidence="1 7" id="KW-0028">Amino-acid biosynthesis</keyword>
<sequence length="175" mass="20112">MAFKIILLGYMGSGKSTVGQYLASDISFDFLDLDFEIEKEEKIKVSEIFQTKGAIYFRKKEKEVLEKLMSLDKNMVLSLGGGTPCYFDSMNFLNNLEDVKTVYLDIPIPILSDRLMKEKDQRPLLQNVNSEEEMLEFIGKHLFERRPFYNQASLKIKVDEETASEVAQQIAASLF</sequence>
<dbReference type="GO" id="GO:0008652">
    <property type="term" value="P:amino acid biosynthetic process"/>
    <property type="evidence" value="ECO:0007669"/>
    <property type="project" value="UniProtKB-KW"/>
</dbReference>
<dbReference type="OrthoDB" id="9800332at2"/>
<protein>
    <recommendedName>
        <fullName evidence="7">Shikimate kinase</fullName>
        <shortName evidence="7">SK</shortName>
        <ecNumber evidence="7">2.7.1.71</ecNumber>
    </recommendedName>
</protein>
<dbReference type="GO" id="GO:0005829">
    <property type="term" value="C:cytosol"/>
    <property type="evidence" value="ECO:0007669"/>
    <property type="project" value="TreeGrafter"/>
</dbReference>
<dbReference type="CDD" id="cd00464">
    <property type="entry name" value="SK"/>
    <property type="match status" value="1"/>
</dbReference>
<feature type="binding site" evidence="7">
    <location>
        <position position="16"/>
    </location>
    <ligand>
        <name>Mg(2+)</name>
        <dbReference type="ChEBI" id="CHEBI:18420"/>
    </ligand>
</feature>
<dbReference type="SUPFAM" id="SSF52540">
    <property type="entry name" value="P-loop containing nucleoside triphosphate hydrolases"/>
    <property type="match status" value="1"/>
</dbReference>
<keyword evidence="9" id="KW-1185">Reference proteome</keyword>
<evidence type="ECO:0000313" key="8">
    <source>
        <dbReference type="EMBL" id="PPK92824.1"/>
    </source>
</evidence>
<feature type="binding site" evidence="7">
    <location>
        <position position="81"/>
    </location>
    <ligand>
        <name>substrate</name>
    </ligand>
</feature>
<comment type="caution">
    <text evidence="7">Lacks conserved residue(s) required for the propagation of feature annotation.</text>
</comment>
<dbReference type="PRINTS" id="PR01100">
    <property type="entry name" value="SHIKIMTKNASE"/>
</dbReference>
<comment type="catalytic activity">
    <reaction evidence="7">
        <text>shikimate + ATP = 3-phosphoshikimate + ADP + H(+)</text>
        <dbReference type="Rhea" id="RHEA:13121"/>
        <dbReference type="ChEBI" id="CHEBI:15378"/>
        <dbReference type="ChEBI" id="CHEBI:30616"/>
        <dbReference type="ChEBI" id="CHEBI:36208"/>
        <dbReference type="ChEBI" id="CHEBI:145989"/>
        <dbReference type="ChEBI" id="CHEBI:456216"/>
        <dbReference type="EC" id="2.7.1.71"/>
    </reaction>
</comment>
<dbReference type="GO" id="GO:0009073">
    <property type="term" value="P:aromatic amino acid family biosynthetic process"/>
    <property type="evidence" value="ECO:0007669"/>
    <property type="project" value="UniProtKB-KW"/>
</dbReference>
<dbReference type="RefSeq" id="WP_104516710.1">
    <property type="nucleotide sequence ID" value="NZ_MQVW01000014.1"/>
</dbReference>